<gene>
    <name evidence="1" type="ORF">DOS83_00465</name>
</gene>
<dbReference type="SUPFAM" id="SSF88659">
    <property type="entry name" value="Sigma3 and sigma4 domains of RNA polymerase sigma factors"/>
    <property type="match status" value="1"/>
</dbReference>
<dbReference type="AlphaFoldDB" id="A0A3E0IT01"/>
<proteinExistence type="predicted"/>
<evidence type="ECO:0000313" key="1">
    <source>
        <dbReference type="EMBL" id="REI01224.1"/>
    </source>
</evidence>
<accession>A0A3E0IT01</accession>
<reference evidence="1 2" key="1">
    <citation type="journal article" date="2018" name="Vet. Microbiol.">
        <title>Characterisation of Staphylococcus felis isolated from cats using whole genome sequencing.</title>
        <authorList>
            <person name="Worthing K."/>
            <person name="Pang S."/>
            <person name="Trott D.J."/>
            <person name="Abraham S."/>
            <person name="Coombs G.W."/>
            <person name="Jordan D."/>
            <person name="McIntyre L."/>
            <person name="Davies M.R."/>
            <person name="Norris J."/>
        </authorList>
    </citation>
    <scope>NUCLEOTIDE SEQUENCE [LARGE SCALE GENOMIC DNA]</scope>
    <source>
        <strain evidence="1 2">F9</strain>
    </source>
</reference>
<dbReference type="OrthoDB" id="9783788at2"/>
<dbReference type="EMBL" id="QKXQ01000023">
    <property type="protein sequence ID" value="REI01224.1"/>
    <property type="molecule type" value="Genomic_DNA"/>
</dbReference>
<evidence type="ECO:0008006" key="3">
    <source>
        <dbReference type="Google" id="ProtNLM"/>
    </source>
</evidence>
<name>A0A3E0IT01_9STAP</name>
<dbReference type="RefSeq" id="WP_116093454.1">
    <property type="nucleotide sequence ID" value="NZ_QKXQ01000023.1"/>
</dbReference>
<dbReference type="InterPro" id="IPR013324">
    <property type="entry name" value="RNA_pol_sigma_r3/r4-like"/>
</dbReference>
<sequence length="155" mass="19050">MSFNKVYQKYNKYIHYLLNQYHIRYNYDDYYQQLLIRLWTLTKTYHSIKSQNKDAYFKYRLKYHLIDLLRNASKQSLHVDLITIENHASYTALADDDLLLHQLLTRLPSSHRLWLNLYLAGYRQYEIQNQINKSATTIKKYKKETLYFLRQIIQK</sequence>
<organism evidence="1 2">
    <name type="scientific">Staphylococcus felis</name>
    <dbReference type="NCBI Taxonomy" id="46127"/>
    <lineage>
        <taxon>Bacteria</taxon>
        <taxon>Bacillati</taxon>
        <taxon>Bacillota</taxon>
        <taxon>Bacilli</taxon>
        <taxon>Bacillales</taxon>
        <taxon>Staphylococcaceae</taxon>
        <taxon>Staphylococcus</taxon>
    </lineage>
</organism>
<comment type="caution">
    <text evidence="1">The sequence shown here is derived from an EMBL/GenBank/DDBJ whole genome shotgun (WGS) entry which is preliminary data.</text>
</comment>
<evidence type="ECO:0000313" key="2">
    <source>
        <dbReference type="Proteomes" id="UP000256562"/>
    </source>
</evidence>
<protein>
    <recommendedName>
        <fullName evidence="3">Sigma-70 family RNA polymerase sigma factor</fullName>
    </recommendedName>
</protein>
<dbReference type="Proteomes" id="UP000256562">
    <property type="component" value="Unassembled WGS sequence"/>
</dbReference>